<organism evidence="1 2">
    <name type="scientific">Undibacterium danionis</name>
    <dbReference type="NCBI Taxonomy" id="1812100"/>
    <lineage>
        <taxon>Bacteria</taxon>
        <taxon>Pseudomonadati</taxon>
        <taxon>Pseudomonadota</taxon>
        <taxon>Betaproteobacteria</taxon>
        <taxon>Burkholderiales</taxon>
        <taxon>Oxalobacteraceae</taxon>
        <taxon>Undibacterium</taxon>
    </lineage>
</organism>
<protein>
    <submittedName>
        <fullName evidence="1">OsmC family protein</fullName>
    </submittedName>
</protein>
<dbReference type="InterPro" id="IPR036102">
    <property type="entry name" value="OsmC/Ohrsf"/>
</dbReference>
<sequence>MEANVRWTGVSGMSFLAETGSGHAVLMDGAPEGGGHNLAPRPMEMVLLGTGGCSAYDVVLILRKGKQDVRGCEVKLSAERADTEPKVFTKIHFHFLVTGRNLKANLVERAIALSHEKYCSASIMLGKTAEMTHSYEIIDDLSMPSEHERNTKAE</sequence>
<dbReference type="EMBL" id="JBHLXJ010000007">
    <property type="protein sequence ID" value="MFC0349518.1"/>
    <property type="molecule type" value="Genomic_DNA"/>
</dbReference>
<dbReference type="Proteomes" id="UP001589844">
    <property type="component" value="Unassembled WGS sequence"/>
</dbReference>
<dbReference type="PANTHER" id="PTHR34352">
    <property type="entry name" value="PROTEIN YHFA"/>
    <property type="match status" value="1"/>
</dbReference>
<dbReference type="InterPro" id="IPR003718">
    <property type="entry name" value="OsmC/Ohr_fam"/>
</dbReference>
<keyword evidence="2" id="KW-1185">Reference proteome</keyword>
<name>A0ABV6ICG6_9BURK</name>
<dbReference type="RefSeq" id="WP_390211177.1">
    <property type="nucleotide sequence ID" value="NZ_JBHLXJ010000007.1"/>
</dbReference>
<dbReference type="Gene3D" id="3.30.300.20">
    <property type="match status" value="1"/>
</dbReference>
<dbReference type="Gene3D" id="2.20.25.10">
    <property type="match status" value="1"/>
</dbReference>
<evidence type="ECO:0000313" key="1">
    <source>
        <dbReference type="EMBL" id="MFC0349518.1"/>
    </source>
</evidence>
<dbReference type="PANTHER" id="PTHR34352:SF1">
    <property type="entry name" value="PROTEIN YHFA"/>
    <property type="match status" value="1"/>
</dbReference>
<accession>A0ABV6ICG6</accession>
<reference evidence="1 2" key="1">
    <citation type="submission" date="2024-09" db="EMBL/GenBank/DDBJ databases">
        <authorList>
            <person name="Sun Q."/>
            <person name="Mori K."/>
        </authorList>
    </citation>
    <scope>NUCLEOTIDE SEQUENCE [LARGE SCALE GENOMIC DNA]</scope>
    <source>
        <strain evidence="1 2">CCM 8677</strain>
    </source>
</reference>
<dbReference type="InterPro" id="IPR015946">
    <property type="entry name" value="KH_dom-like_a/b"/>
</dbReference>
<dbReference type="SUPFAM" id="SSF82784">
    <property type="entry name" value="OsmC-like"/>
    <property type="match status" value="1"/>
</dbReference>
<dbReference type="NCBIfam" id="NF008009">
    <property type="entry name" value="PRK10738.1"/>
    <property type="match status" value="1"/>
</dbReference>
<comment type="caution">
    <text evidence="1">The sequence shown here is derived from an EMBL/GenBank/DDBJ whole genome shotgun (WGS) entry which is preliminary data.</text>
</comment>
<evidence type="ECO:0000313" key="2">
    <source>
        <dbReference type="Proteomes" id="UP001589844"/>
    </source>
</evidence>
<proteinExistence type="predicted"/>
<gene>
    <name evidence="1" type="ORF">ACFFJH_06845</name>
</gene>
<dbReference type="Pfam" id="PF02566">
    <property type="entry name" value="OsmC"/>
    <property type="match status" value="1"/>
</dbReference>